<comment type="caution">
    <text evidence="7">The sequence shown here is derived from an EMBL/GenBank/DDBJ whole genome shotgun (WGS) entry which is preliminary data.</text>
</comment>
<dbReference type="Gene3D" id="3.40.50.720">
    <property type="entry name" value="NAD(P)-binding Rossmann-like Domain"/>
    <property type="match status" value="1"/>
</dbReference>
<comment type="similarity">
    <text evidence="1 4">Belongs to the ketopantoate reductase family.</text>
</comment>
<dbReference type="InterPro" id="IPR008927">
    <property type="entry name" value="6-PGluconate_DH-like_C_sf"/>
</dbReference>
<dbReference type="OrthoDB" id="3609at2759"/>
<evidence type="ECO:0000256" key="1">
    <source>
        <dbReference type="ARBA" id="ARBA00007870"/>
    </source>
</evidence>
<dbReference type="AlphaFoldDB" id="A0A8H7TCE4"/>
<comment type="function">
    <text evidence="4">Catalyzes the NADPH-dependent reduction of ketopantoate into pantoic acid.</text>
</comment>
<sequence length="324" mass="35393">MLNICLVGCGGVGTIASIVLEKSKRAKVTAVLRSNYDLVSDKGFDVDSIDHGKLFGWKPSTIVRSLEDAAQGGPFDYVVVAMKALPDVYSVPDIIRPVVTPGVSAIVLIQNGLDIEIPLIEAFPECTIMSGVSHTGTRITGNFVYHEDREKLFIGAHYHSGLPKEKQTEATKLYVETYAAGGPTACTYAEDIIFYRWRKLFWNGAFNTLCTLTGLDVGSLQKGGGTETLLRPALLEIYEVTKAAGYTFPEDMVERTIRDTPPSSPFKPSMQVDLEKGNPLEIEPILGGLLNHAKELGVVTPILSTAYNVLKLVQWKLIQAKKSM</sequence>
<evidence type="ECO:0000256" key="2">
    <source>
        <dbReference type="ARBA" id="ARBA00022857"/>
    </source>
</evidence>
<evidence type="ECO:0000313" key="8">
    <source>
        <dbReference type="Proteomes" id="UP000664132"/>
    </source>
</evidence>
<dbReference type="EMBL" id="JAFJYH010000192">
    <property type="protein sequence ID" value="KAG4416256.1"/>
    <property type="molecule type" value="Genomic_DNA"/>
</dbReference>
<evidence type="ECO:0000259" key="6">
    <source>
        <dbReference type="Pfam" id="PF08546"/>
    </source>
</evidence>
<evidence type="ECO:0000259" key="5">
    <source>
        <dbReference type="Pfam" id="PF02558"/>
    </source>
</evidence>
<dbReference type="InterPro" id="IPR036291">
    <property type="entry name" value="NAD(P)-bd_dom_sf"/>
</dbReference>
<dbReference type="InterPro" id="IPR013332">
    <property type="entry name" value="KPR_N"/>
</dbReference>
<dbReference type="InterPro" id="IPR013752">
    <property type="entry name" value="KPA_reductase"/>
</dbReference>
<dbReference type="Pfam" id="PF02558">
    <property type="entry name" value="ApbA"/>
    <property type="match status" value="1"/>
</dbReference>
<protein>
    <recommendedName>
        <fullName evidence="4">2-dehydropantoate 2-reductase</fullName>
        <ecNumber evidence="4">1.1.1.169</ecNumber>
    </recommendedName>
    <alternativeName>
        <fullName evidence="4">Ketopantoate reductase</fullName>
    </alternativeName>
</protein>
<reference evidence="7" key="1">
    <citation type="submission" date="2021-02" db="EMBL/GenBank/DDBJ databases">
        <title>Genome sequence Cadophora malorum strain M34.</title>
        <authorList>
            <person name="Stefanovic E."/>
            <person name="Vu D."/>
            <person name="Scully C."/>
            <person name="Dijksterhuis J."/>
            <person name="Roader J."/>
            <person name="Houbraken J."/>
        </authorList>
    </citation>
    <scope>NUCLEOTIDE SEQUENCE</scope>
    <source>
        <strain evidence="7">M34</strain>
    </source>
</reference>
<organism evidence="7 8">
    <name type="scientific">Cadophora malorum</name>
    <dbReference type="NCBI Taxonomy" id="108018"/>
    <lineage>
        <taxon>Eukaryota</taxon>
        <taxon>Fungi</taxon>
        <taxon>Dikarya</taxon>
        <taxon>Ascomycota</taxon>
        <taxon>Pezizomycotina</taxon>
        <taxon>Leotiomycetes</taxon>
        <taxon>Helotiales</taxon>
        <taxon>Ploettnerulaceae</taxon>
        <taxon>Cadophora</taxon>
    </lineage>
</organism>
<keyword evidence="3 4" id="KW-0560">Oxidoreductase</keyword>
<feature type="domain" description="Ketopantoate reductase C-terminal" evidence="6">
    <location>
        <begin position="192"/>
        <end position="313"/>
    </location>
</feature>
<dbReference type="InterPro" id="IPR003710">
    <property type="entry name" value="ApbA"/>
</dbReference>
<name>A0A8H7TCE4_9HELO</name>
<dbReference type="GO" id="GO:0015940">
    <property type="term" value="P:pantothenate biosynthetic process"/>
    <property type="evidence" value="ECO:0007669"/>
    <property type="project" value="InterPro"/>
</dbReference>
<keyword evidence="8" id="KW-1185">Reference proteome</keyword>
<dbReference type="GO" id="GO:0005737">
    <property type="term" value="C:cytoplasm"/>
    <property type="evidence" value="ECO:0007669"/>
    <property type="project" value="TreeGrafter"/>
</dbReference>
<dbReference type="GO" id="GO:0008677">
    <property type="term" value="F:2-dehydropantoate 2-reductase activity"/>
    <property type="evidence" value="ECO:0007669"/>
    <property type="project" value="UniProtKB-EC"/>
</dbReference>
<accession>A0A8H7TCE4</accession>
<dbReference type="InterPro" id="IPR051402">
    <property type="entry name" value="KPR-Related"/>
</dbReference>
<dbReference type="Proteomes" id="UP000664132">
    <property type="component" value="Unassembled WGS sequence"/>
</dbReference>
<dbReference type="Pfam" id="PF08546">
    <property type="entry name" value="ApbA_C"/>
    <property type="match status" value="1"/>
</dbReference>
<gene>
    <name evidence="7" type="ORF">IFR04_010602</name>
</gene>
<dbReference type="Gene3D" id="1.10.1040.10">
    <property type="entry name" value="N-(1-d-carboxylethyl)-l-norvaline Dehydrogenase, domain 2"/>
    <property type="match status" value="1"/>
</dbReference>
<keyword evidence="2 4" id="KW-0521">NADP</keyword>
<dbReference type="PANTHER" id="PTHR21708">
    <property type="entry name" value="PROBABLE 2-DEHYDROPANTOATE 2-REDUCTASE"/>
    <property type="match status" value="1"/>
</dbReference>
<evidence type="ECO:0000256" key="4">
    <source>
        <dbReference type="RuleBase" id="RU362068"/>
    </source>
</evidence>
<dbReference type="NCBIfam" id="TIGR00745">
    <property type="entry name" value="apbA_panE"/>
    <property type="match status" value="1"/>
</dbReference>
<dbReference type="InterPro" id="IPR013328">
    <property type="entry name" value="6PGD_dom2"/>
</dbReference>
<evidence type="ECO:0000256" key="3">
    <source>
        <dbReference type="ARBA" id="ARBA00023002"/>
    </source>
</evidence>
<dbReference type="FunFam" id="1.10.1040.10:FF:000017">
    <property type="entry name" value="2-dehydropantoate 2-reductase"/>
    <property type="match status" value="1"/>
</dbReference>
<dbReference type="EC" id="1.1.1.169" evidence="4"/>
<feature type="domain" description="Ketopantoate reductase N-terminal" evidence="5">
    <location>
        <begin position="4"/>
        <end position="156"/>
    </location>
</feature>
<evidence type="ECO:0000313" key="7">
    <source>
        <dbReference type="EMBL" id="KAG4416256.1"/>
    </source>
</evidence>
<comment type="catalytic activity">
    <reaction evidence="4">
        <text>(R)-pantoate + NADP(+) = 2-dehydropantoate + NADPH + H(+)</text>
        <dbReference type="Rhea" id="RHEA:16233"/>
        <dbReference type="ChEBI" id="CHEBI:11561"/>
        <dbReference type="ChEBI" id="CHEBI:15378"/>
        <dbReference type="ChEBI" id="CHEBI:15980"/>
        <dbReference type="ChEBI" id="CHEBI:57783"/>
        <dbReference type="ChEBI" id="CHEBI:58349"/>
        <dbReference type="EC" id="1.1.1.169"/>
    </reaction>
</comment>
<dbReference type="SUPFAM" id="SSF48179">
    <property type="entry name" value="6-phosphogluconate dehydrogenase C-terminal domain-like"/>
    <property type="match status" value="1"/>
</dbReference>
<dbReference type="PANTHER" id="PTHR21708:SF30">
    <property type="entry name" value="2-DEHYDROPANTOATE 2-REDUCTASE-RELATED"/>
    <property type="match status" value="1"/>
</dbReference>
<proteinExistence type="inferred from homology"/>
<dbReference type="SUPFAM" id="SSF51735">
    <property type="entry name" value="NAD(P)-binding Rossmann-fold domains"/>
    <property type="match status" value="1"/>
</dbReference>